<dbReference type="GO" id="GO:1990904">
    <property type="term" value="C:ribonucleoprotein complex"/>
    <property type="evidence" value="ECO:0007669"/>
    <property type="project" value="TreeGrafter"/>
</dbReference>
<dbReference type="GO" id="GO:0034517">
    <property type="term" value="P:ribophagy"/>
    <property type="evidence" value="ECO:0007669"/>
    <property type="project" value="TreeGrafter"/>
</dbReference>
<accession>A0A261Y5E3</accession>
<dbReference type="GO" id="GO:0005829">
    <property type="term" value="C:cytosol"/>
    <property type="evidence" value="ECO:0007669"/>
    <property type="project" value="TreeGrafter"/>
</dbReference>
<dbReference type="PANTHER" id="PTHR10693">
    <property type="entry name" value="RAS GTPASE-ACTIVATING PROTEIN-BINDING PROTEIN"/>
    <property type="match status" value="1"/>
</dbReference>
<dbReference type="InterPro" id="IPR002075">
    <property type="entry name" value="NTF2_dom"/>
</dbReference>
<organism evidence="6 7">
    <name type="scientific">Bifiguratus adelaidae</name>
    <dbReference type="NCBI Taxonomy" id="1938954"/>
    <lineage>
        <taxon>Eukaryota</taxon>
        <taxon>Fungi</taxon>
        <taxon>Fungi incertae sedis</taxon>
        <taxon>Mucoromycota</taxon>
        <taxon>Mucoromycotina</taxon>
        <taxon>Endogonomycetes</taxon>
        <taxon>Endogonales</taxon>
        <taxon>Endogonales incertae sedis</taxon>
        <taxon>Bifiguratus</taxon>
    </lineage>
</organism>
<feature type="compositionally biased region" description="Basic and acidic residues" evidence="3">
    <location>
        <begin position="227"/>
        <end position="250"/>
    </location>
</feature>
<dbReference type="Gene3D" id="3.10.450.50">
    <property type="match status" value="1"/>
</dbReference>
<dbReference type="InterPro" id="IPR039539">
    <property type="entry name" value="Ras_GTPase_bind_prot"/>
</dbReference>
<protein>
    <recommendedName>
        <fullName evidence="8">NTF2 domain-containing protein</fullName>
    </recommendedName>
</protein>
<dbReference type="PROSITE" id="PS50177">
    <property type="entry name" value="NTF2_DOMAIN"/>
    <property type="match status" value="1"/>
</dbReference>
<feature type="domain" description="NTF2" evidence="5">
    <location>
        <begin position="26"/>
        <end position="142"/>
    </location>
</feature>
<evidence type="ECO:0000256" key="2">
    <source>
        <dbReference type="PROSITE-ProRule" id="PRU00176"/>
    </source>
</evidence>
<dbReference type="CDD" id="cd00780">
    <property type="entry name" value="NTF2"/>
    <property type="match status" value="1"/>
</dbReference>
<reference evidence="6 7" key="1">
    <citation type="journal article" date="2017" name="Mycologia">
        <title>Bifiguratus adelaidae, gen. et sp. nov., a new member of Mucoromycotina in endophytic and soil-dwelling habitats.</title>
        <authorList>
            <person name="Torres-Cruz T.J."/>
            <person name="Billingsley Tobias T.L."/>
            <person name="Almatruk M."/>
            <person name="Hesse C."/>
            <person name="Kuske C.R."/>
            <person name="Desiro A."/>
            <person name="Benucci G.M."/>
            <person name="Bonito G."/>
            <person name="Stajich J.E."/>
            <person name="Dunlap C."/>
            <person name="Arnold A.E."/>
            <person name="Porras-Alfaro A."/>
        </authorList>
    </citation>
    <scope>NUCLEOTIDE SEQUENCE [LARGE SCALE GENOMIC DNA]</scope>
    <source>
        <strain evidence="6 7">AZ0501</strain>
    </source>
</reference>
<dbReference type="AlphaFoldDB" id="A0A261Y5E3"/>
<dbReference type="Pfam" id="PF02136">
    <property type="entry name" value="NTF2"/>
    <property type="match status" value="1"/>
</dbReference>
<dbReference type="SUPFAM" id="SSF54928">
    <property type="entry name" value="RNA-binding domain, RBD"/>
    <property type="match status" value="1"/>
</dbReference>
<dbReference type="InterPro" id="IPR018222">
    <property type="entry name" value="Nuclear_transport_factor_2_euk"/>
</dbReference>
<dbReference type="FunFam" id="3.10.450.50:FF:000003">
    <property type="entry name" value="Nuclear transport factor 2 family protein"/>
    <property type="match status" value="1"/>
</dbReference>
<evidence type="ECO:0000259" key="5">
    <source>
        <dbReference type="PROSITE" id="PS50177"/>
    </source>
</evidence>
<comment type="caution">
    <text evidence="6">The sequence shown here is derived from an EMBL/GenBank/DDBJ whole genome shotgun (WGS) entry which is preliminary data.</text>
</comment>
<evidence type="ECO:0000256" key="3">
    <source>
        <dbReference type="SAM" id="MobiDB-lite"/>
    </source>
</evidence>
<feature type="region of interest" description="Disordered" evidence="3">
    <location>
        <begin position="401"/>
        <end position="480"/>
    </location>
</feature>
<sequence length="480" mass="52148">MTAPAVADNMSAGVLSSQQTVSSNEVGWMFVHEYYTFLNKDPKRLHCFYSKKSTMIHGVEGEQVKTCHGQTEIHKKIVELGFDECRVLVSNVDSQASIDNGIMIQVLGEMSNKGGPSHKFAQTFFLAEQPNGYYVLNDIFRFLKEEVDADYDSAQAEDTENAVETGVDRVKPSTTETESGTGDSVGGTSTAESTSSARKVVESAAEQSSVQQGSEQGTKKSAGSAPSEEKRPRGKDGSKPQSRQQKDKQKQPQQGGGSANQSPKAKSNGKATINVPAKEAVKTEGSQPADTETPANETGSTGDVTPTKSSKPTEPNPRRKLNESLSIFVKSVTSDMTEDMLKEAFSQFGVVNAVDVLHAKNCAFVEFTNMDDYRKAVARNKVPVGDKGAIVLAEERRSKNWHGSRFNPNFHHRGAFRGTFHAQSPSHSPATEPKDTEGSTRPQNQVNGRGRGRGSRSYFPKHPTPSQEVPSPQQPEKSES</sequence>
<dbReference type="GO" id="GO:1990861">
    <property type="term" value="C:Ubp3-Bre5 deubiquitination complex"/>
    <property type="evidence" value="ECO:0007669"/>
    <property type="project" value="TreeGrafter"/>
</dbReference>
<dbReference type="InterPro" id="IPR000504">
    <property type="entry name" value="RRM_dom"/>
</dbReference>
<feature type="compositionally biased region" description="Low complexity" evidence="3">
    <location>
        <begin position="465"/>
        <end position="480"/>
    </location>
</feature>
<dbReference type="PROSITE" id="PS50102">
    <property type="entry name" value="RRM"/>
    <property type="match status" value="1"/>
</dbReference>
<dbReference type="GO" id="GO:0003729">
    <property type="term" value="F:mRNA binding"/>
    <property type="evidence" value="ECO:0007669"/>
    <property type="project" value="TreeGrafter"/>
</dbReference>
<evidence type="ECO:0000259" key="4">
    <source>
        <dbReference type="PROSITE" id="PS50102"/>
    </source>
</evidence>
<dbReference type="InterPro" id="IPR032710">
    <property type="entry name" value="NTF2-like_dom_sf"/>
</dbReference>
<evidence type="ECO:0000313" key="7">
    <source>
        <dbReference type="Proteomes" id="UP000242875"/>
    </source>
</evidence>
<dbReference type="CDD" id="cd00590">
    <property type="entry name" value="RRM_SF"/>
    <property type="match status" value="1"/>
</dbReference>
<dbReference type="SMART" id="SM00360">
    <property type="entry name" value="RRM"/>
    <property type="match status" value="1"/>
</dbReference>
<feature type="region of interest" description="Disordered" evidence="3">
    <location>
        <begin position="153"/>
        <end position="322"/>
    </location>
</feature>
<dbReference type="Pfam" id="PF00076">
    <property type="entry name" value="RRM_1"/>
    <property type="match status" value="1"/>
</dbReference>
<dbReference type="OrthoDB" id="339151at2759"/>
<evidence type="ECO:0000313" key="6">
    <source>
        <dbReference type="EMBL" id="OZJ05829.1"/>
    </source>
</evidence>
<feature type="compositionally biased region" description="Polar residues" evidence="3">
    <location>
        <begin position="259"/>
        <end position="271"/>
    </location>
</feature>
<dbReference type="PANTHER" id="PTHR10693:SF20">
    <property type="entry name" value="AT27578P"/>
    <property type="match status" value="1"/>
</dbReference>
<feature type="domain" description="RRM" evidence="4">
    <location>
        <begin position="325"/>
        <end position="398"/>
    </location>
</feature>
<dbReference type="SUPFAM" id="SSF54427">
    <property type="entry name" value="NTF2-like"/>
    <property type="match status" value="1"/>
</dbReference>
<name>A0A261Y5E3_9FUNG</name>
<proteinExistence type="predicted"/>
<evidence type="ECO:0008006" key="8">
    <source>
        <dbReference type="Google" id="ProtNLM"/>
    </source>
</evidence>
<dbReference type="InterPro" id="IPR035979">
    <property type="entry name" value="RBD_domain_sf"/>
</dbReference>
<feature type="compositionally biased region" description="Low complexity" evidence="3">
    <location>
        <begin position="173"/>
        <end position="216"/>
    </location>
</feature>
<feature type="compositionally biased region" description="Polar residues" evidence="3">
    <location>
        <begin position="284"/>
        <end position="313"/>
    </location>
</feature>
<evidence type="ECO:0000256" key="1">
    <source>
        <dbReference type="ARBA" id="ARBA00022884"/>
    </source>
</evidence>
<gene>
    <name evidence="6" type="ORF">BZG36_00940</name>
</gene>
<keyword evidence="7" id="KW-1185">Reference proteome</keyword>
<dbReference type="GO" id="GO:0016579">
    <property type="term" value="P:protein deubiquitination"/>
    <property type="evidence" value="ECO:0007669"/>
    <property type="project" value="TreeGrafter"/>
</dbReference>
<keyword evidence="1 2" id="KW-0694">RNA-binding</keyword>
<dbReference type="Proteomes" id="UP000242875">
    <property type="component" value="Unassembled WGS sequence"/>
</dbReference>
<dbReference type="InterPro" id="IPR012677">
    <property type="entry name" value="Nucleotide-bd_a/b_plait_sf"/>
</dbReference>
<dbReference type="Gene3D" id="3.30.70.330">
    <property type="match status" value="1"/>
</dbReference>
<dbReference type="EMBL" id="MVBO01000009">
    <property type="protein sequence ID" value="OZJ05829.1"/>
    <property type="molecule type" value="Genomic_DNA"/>
</dbReference>